<evidence type="ECO:0000313" key="2">
    <source>
        <dbReference type="EMBL" id="MBM3274668.1"/>
    </source>
</evidence>
<organism evidence="2 3">
    <name type="scientific">Candidatus Tanganyikabacteria bacterium</name>
    <dbReference type="NCBI Taxonomy" id="2961651"/>
    <lineage>
        <taxon>Bacteria</taxon>
        <taxon>Bacillati</taxon>
        <taxon>Candidatus Sericytochromatia</taxon>
        <taxon>Candidatus Tanganyikabacteria</taxon>
    </lineage>
</organism>
<dbReference type="InterPro" id="IPR001667">
    <property type="entry name" value="DDH_dom"/>
</dbReference>
<dbReference type="Gene3D" id="3.90.1640.30">
    <property type="match status" value="1"/>
</dbReference>
<dbReference type="InterPro" id="IPR051673">
    <property type="entry name" value="SSDNA_exonuclease_RecJ"/>
</dbReference>
<reference evidence="2 3" key="1">
    <citation type="submission" date="2019-03" db="EMBL/GenBank/DDBJ databases">
        <title>Lake Tanganyika Metagenome-Assembled Genomes (MAGs).</title>
        <authorList>
            <person name="Tran P."/>
        </authorList>
    </citation>
    <scope>NUCLEOTIDE SEQUENCE [LARGE SCALE GENOMIC DNA]</scope>
    <source>
        <strain evidence="2">K_DeepCast_65m_m2_236</strain>
    </source>
</reference>
<feature type="non-terminal residue" evidence="2">
    <location>
        <position position="292"/>
    </location>
</feature>
<comment type="caution">
    <text evidence="2">The sequence shown here is derived from an EMBL/GenBank/DDBJ whole genome shotgun (WGS) entry which is preliminary data.</text>
</comment>
<evidence type="ECO:0000259" key="1">
    <source>
        <dbReference type="Pfam" id="PF01368"/>
    </source>
</evidence>
<dbReference type="SUPFAM" id="SSF64182">
    <property type="entry name" value="DHH phosphoesterases"/>
    <property type="match status" value="1"/>
</dbReference>
<dbReference type="GO" id="GO:0004527">
    <property type="term" value="F:exonuclease activity"/>
    <property type="evidence" value="ECO:0007669"/>
    <property type="project" value="UniProtKB-KW"/>
</dbReference>
<protein>
    <submittedName>
        <fullName evidence="2">DHH family phosphoesterase</fullName>
    </submittedName>
</protein>
<feature type="domain" description="DDH" evidence="1">
    <location>
        <begin position="79"/>
        <end position="224"/>
    </location>
</feature>
<gene>
    <name evidence="2" type="ORF">FJZ00_05925</name>
</gene>
<dbReference type="Pfam" id="PF01368">
    <property type="entry name" value="DHH"/>
    <property type="match status" value="1"/>
</dbReference>
<dbReference type="AlphaFoldDB" id="A0A938BMV2"/>
<proteinExistence type="predicted"/>
<name>A0A938BMV2_9BACT</name>
<sequence>MWHLRPADDQLVRQVAAEVDLPIPVARALVARGFGSAAAVSEFLGLRDGLKGFEWPLEAPSIRKAAARIRQAVDAGERIGLYGDYDCDGVTSAAILYRYLSRGLKADVYPRLPDRFKDGYGVHPQAVDQLHAQGCKVILTCDNGISAHGAAARAQDLAMDMIVTDHHTVGSTLPAAYALVHPQIEFPAFKDLCGAGVAFLLCIALEGGLSERLESFLDLVAMGTIADVVPLSGVNRAIVWAGLERMRRDAVHPGTRALAEVASVNLAKIGTRDLAFSLCPRLNAAGRLETPD</sequence>
<dbReference type="PANTHER" id="PTHR30255:SF2">
    <property type="entry name" value="SINGLE-STRANDED-DNA-SPECIFIC EXONUCLEASE RECJ"/>
    <property type="match status" value="1"/>
</dbReference>
<accession>A0A938BMV2</accession>
<dbReference type="InterPro" id="IPR038763">
    <property type="entry name" value="DHH_sf"/>
</dbReference>
<evidence type="ECO:0000313" key="3">
    <source>
        <dbReference type="Proteomes" id="UP000703893"/>
    </source>
</evidence>
<dbReference type="PANTHER" id="PTHR30255">
    <property type="entry name" value="SINGLE-STRANDED-DNA-SPECIFIC EXONUCLEASE RECJ"/>
    <property type="match status" value="1"/>
</dbReference>
<dbReference type="EMBL" id="VGJX01000287">
    <property type="protein sequence ID" value="MBM3274668.1"/>
    <property type="molecule type" value="Genomic_DNA"/>
</dbReference>
<dbReference type="Proteomes" id="UP000703893">
    <property type="component" value="Unassembled WGS sequence"/>
</dbReference>